<reference evidence="6" key="1">
    <citation type="submission" date="2020-01" db="EMBL/GenBank/DDBJ databases">
        <title>Draft genome sequence of the Termite Coptotermes fromosanus.</title>
        <authorList>
            <person name="Itakura S."/>
            <person name="Yosikawa Y."/>
            <person name="Umezawa K."/>
        </authorList>
    </citation>
    <scope>NUCLEOTIDE SEQUENCE [LARGE SCALE GENOMIC DNA]</scope>
</reference>
<dbReference type="InParanoid" id="A0A6L2PIF9"/>
<dbReference type="PANTHER" id="PTHR12935:SF0">
    <property type="entry name" value="GAMMA-GLUTAMYLCYCLOTRANSFERASE"/>
    <property type="match status" value="1"/>
</dbReference>
<protein>
    <recommendedName>
        <fullName evidence="1">gamma-glutamylcyclotransferase</fullName>
        <ecNumber evidence="1">4.3.2.9</ecNumber>
    </recommendedName>
</protein>
<dbReference type="Pfam" id="PF13772">
    <property type="entry name" value="AIG2_2"/>
    <property type="match status" value="1"/>
</dbReference>
<comment type="caution">
    <text evidence="5">The sequence shown here is derived from an EMBL/GenBank/DDBJ whole genome shotgun (WGS) entry which is preliminary data.</text>
</comment>
<gene>
    <name evidence="5" type="ORF">Cfor_11148</name>
</gene>
<accession>A0A6L2PIF9</accession>
<dbReference type="Proteomes" id="UP000502823">
    <property type="component" value="Unassembled WGS sequence"/>
</dbReference>
<dbReference type="InterPro" id="IPR036568">
    <property type="entry name" value="GGCT-like_sf"/>
</dbReference>
<evidence type="ECO:0000256" key="2">
    <source>
        <dbReference type="ARBA" id="ARBA00023239"/>
    </source>
</evidence>
<evidence type="ECO:0000313" key="5">
    <source>
        <dbReference type="EMBL" id="GFG30228.1"/>
    </source>
</evidence>
<feature type="binding site" evidence="4">
    <location>
        <position position="139"/>
    </location>
    <ligand>
        <name>substrate</name>
    </ligand>
</feature>
<dbReference type="EC" id="4.3.2.9" evidence="1"/>
<proteinExistence type="predicted"/>
<dbReference type="OrthoDB" id="2924818at2759"/>
<evidence type="ECO:0000256" key="1">
    <source>
        <dbReference type="ARBA" id="ARBA00012346"/>
    </source>
</evidence>
<feature type="active site" description="Proton acceptor" evidence="3">
    <location>
        <position position="87"/>
    </location>
</feature>
<dbReference type="Gene3D" id="3.10.490.10">
    <property type="entry name" value="Gamma-glutamyl cyclotransferase-like"/>
    <property type="match status" value="1"/>
</dbReference>
<dbReference type="CDD" id="cd06661">
    <property type="entry name" value="GGCT_like"/>
    <property type="match status" value="1"/>
</dbReference>
<dbReference type="InterPro" id="IPR017939">
    <property type="entry name" value="G-Glutamylcylcotransferase"/>
</dbReference>
<dbReference type="AlphaFoldDB" id="A0A6L2PIF9"/>
<keyword evidence="2" id="KW-0456">Lyase</keyword>
<organism evidence="5 6">
    <name type="scientific">Coptotermes formosanus</name>
    <name type="common">Formosan subterranean termite</name>
    <dbReference type="NCBI Taxonomy" id="36987"/>
    <lineage>
        <taxon>Eukaryota</taxon>
        <taxon>Metazoa</taxon>
        <taxon>Ecdysozoa</taxon>
        <taxon>Arthropoda</taxon>
        <taxon>Hexapoda</taxon>
        <taxon>Insecta</taxon>
        <taxon>Pterygota</taxon>
        <taxon>Neoptera</taxon>
        <taxon>Polyneoptera</taxon>
        <taxon>Dictyoptera</taxon>
        <taxon>Blattodea</taxon>
        <taxon>Blattoidea</taxon>
        <taxon>Termitoidae</taxon>
        <taxon>Rhinotermitidae</taxon>
        <taxon>Coptotermes</taxon>
    </lineage>
</organism>
<evidence type="ECO:0000256" key="4">
    <source>
        <dbReference type="PIRSR" id="PIRSR617939-2"/>
    </source>
</evidence>
<dbReference type="EMBL" id="BLKM01010448">
    <property type="protein sequence ID" value="GFG30228.1"/>
    <property type="molecule type" value="Genomic_DNA"/>
</dbReference>
<dbReference type="InterPro" id="IPR013024">
    <property type="entry name" value="GGCT-like"/>
</dbReference>
<dbReference type="PANTHER" id="PTHR12935">
    <property type="entry name" value="GAMMA-GLUTAMYLCYCLOTRANSFERASE"/>
    <property type="match status" value="1"/>
</dbReference>
<keyword evidence="6" id="KW-1185">Reference proteome</keyword>
<dbReference type="FunCoup" id="A0A6L2PIF9">
    <property type="interactions" value="42"/>
</dbReference>
<dbReference type="SUPFAM" id="SSF110857">
    <property type="entry name" value="Gamma-glutamyl cyclotransferase-like"/>
    <property type="match status" value="1"/>
</dbReference>
<sequence length="183" mass="20522">MCENERMCVFHAVVRFCETEAETIVALKNTLMTGKLESSGYRLDFGGPYSNMWGGCPATVVPHTGKRVWGAIWEIENSYISDLDRQEGVHQNIYFPIEVCIETPRGSKVICRSYQLCTTPEALGNQEILPKERQPSEVYMAVIIKGAIESALPSAYIEELKHIPNNGNKGTMETPVSFPREFS</sequence>
<evidence type="ECO:0000256" key="3">
    <source>
        <dbReference type="PIRSR" id="PIRSR617939-1"/>
    </source>
</evidence>
<evidence type="ECO:0000313" key="6">
    <source>
        <dbReference type="Proteomes" id="UP000502823"/>
    </source>
</evidence>
<dbReference type="GO" id="GO:0003839">
    <property type="term" value="F:gamma-glutamylcyclotransferase activity"/>
    <property type="evidence" value="ECO:0007669"/>
    <property type="project" value="UniProtKB-EC"/>
</dbReference>
<name>A0A6L2PIF9_COPFO</name>